<keyword evidence="1" id="KW-0862">Zinc</keyword>
<dbReference type="PANTHER" id="PTHR47526:SF3">
    <property type="entry name" value="PHD-TYPE DOMAIN-CONTAINING PROTEIN"/>
    <property type="match status" value="1"/>
</dbReference>
<feature type="region of interest" description="Disordered" evidence="2">
    <location>
        <begin position="1"/>
        <end position="28"/>
    </location>
</feature>
<proteinExistence type="predicted"/>
<dbReference type="PANTHER" id="PTHR47526">
    <property type="entry name" value="ATP-DEPENDENT DNA HELICASE"/>
    <property type="match status" value="1"/>
</dbReference>
<reference evidence="4" key="1">
    <citation type="submission" date="2022-08" db="UniProtKB">
        <authorList>
            <consortium name="EnsemblMetazoa"/>
        </authorList>
    </citation>
    <scope>IDENTIFICATION</scope>
    <source>
        <strain evidence="4">05x7-T-G4-1.051#20</strain>
    </source>
</reference>
<dbReference type="Proteomes" id="UP000005408">
    <property type="component" value="Unassembled WGS sequence"/>
</dbReference>
<dbReference type="GO" id="GO:0008270">
    <property type="term" value="F:zinc ion binding"/>
    <property type="evidence" value="ECO:0007669"/>
    <property type="project" value="UniProtKB-KW"/>
</dbReference>
<organism evidence="4 5">
    <name type="scientific">Magallana gigas</name>
    <name type="common">Pacific oyster</name>
    <name type="synonym">Crassostrea gigas</name>
    <dbReference type="NCBI Taxonomy" id="29159"/>
    <lineage>
        <taxon>Eukaryota</taxon>
        <taxon>Metazoa</taxon>
        <taxon>Spiralia</taxon>
        <taxon>Lophotrochozoa</taxon>
        <taxon>Mollusca</taxon>
        <taxon>Bivalvia</taxon>
        <taxon>Autobranchia</taxon>
        <taxon>Pteriomorphia</taxon>
        <taxon>Ostreida</taxon>
        <taxon>Ostreoidea</taxon>
        <taxon>Ostreidae</taxon>
        <taxon>Magallana</taxon>
    </lineage>
</organism>
<protein>
    <recommendedName>
        <fullName evidence="3">SWIM-type domain-containing protein</fullName>
    </recommendedName>
</protein>
<dbReference type="InterPro" id="IPR007527">
    <property type="entry name" value="Znf_SWIM"/>
</dbReference>
<name>A0A8W8NWC8_MAGGI</name>
<evidence type="ECO:0000259" key="3">
    <source>
        <dbReference type="PROSITE" id="PS50966"/>
    </source>
</evidence>
<dbReference type="EnsemblMetazoa" id="G8029.1">
    <property type="protein sequence ID" value="G8029.1:cds"/>
    <property type="gene ID" value="G8029"/>
</dbReference>
<feature type="compositionally biased region" description="Acidic residues" evidence="2">
    <location>
        <begin position="10"/>
        <end position="20"/>
    </location>
</feature>
<accession>A0A8W8NWC8</accession>
<dbReference type="PROSITE" id="PS50966">
    <property type="entry name" value="ZF_SWIM"/>
    <property type="match status" value="1"/>
</dbReference>
<evidence type="ECO:0000313" key="4">
    <source>
        <dbReference type="EnsemblMetazoa" id="G8029.1:cds"/>
    </source>
</evidence>
<evidence type="ECO:0000313" key="5">
    <source>
        <dbReference type="Proteomes" id="UP000005408"/>
    </source>
</evidence>
<keyword evidence="5" id="KW-1185">Reference proteome</keyword>
<feature type="domain" description="SWIM-type" evidence="3">
    <location>
        <begin position="107"/>
        <end position="146"/>
    </location>
</feature>
<sequence length="233" mass="25909">MNGSGRNDSDGEEESEDSGDEISYTPPDFDSISSWDYVTFESCVNIGHEDLPKSKNCHRQLKKANKFCNENILGNLFVSNTNSQFSAIKSQCKTSMKTFAVNKDAYYFIKLVLLKETAFVHSAVCTCKAGLSGVCSHIGGLLFTLVKIKSSCSSQVCQWQRPRKITNPSSSKKLEDLQFIKTDGVDKEIPQKPYPGVYQASSCNDPDKLLTEVLDGLKQLALLVYFIKLCLML</sequence>
<keyword evidence="1" id="KW-0863">Zinc-finger</keyword>
<evidence type="ECO:0000256" key="1">
    <source>
        <dbReference type="PROSITE-ProRule" id="PRU00325"/>
    </source>
</evidence>
<dbReference type="AlphaFoldDB" id="A0A8W8NWC8"/>
<evidence type="ECO:0000256" key="2">
    <source>
        <dbReference type="SAM" id="MobiDB-lite"/>
    </source>
</evidence>
<keyword evidence="1" id="KW-0479">Metal-binding</keyword>